<keyword evidence="3" id="KW-0274">FAD</keyword>
<name>A0A067MEQ8_BOTB1</name>
<feature type="domain" description="FAD/NAD(P)-binding" evidence="5">
    <location>
        <begin position="6"/>
        <end position="294"/>
    </location>
</feature>
<evidence type="ECO:0000313" key="7">
    <source>
        <dbReference type="Proteomes" id="UP000027195"/>
    </source>
</evidence>
<dbReference type="InParanoid" id="A0A067MEQ8"/>
<evidence type="ECO:0000256" key="4">
    <source>
        <dbReference type="ARBA" id="ARBA00023002"/>
    </source>
</evidence>
<dbReference type="GO" id="GO:0050660">
    <property type="term" value="F:flavin adenine dinucleotide binding"/>
    <property type="evidence" value="ECO:0007669"/>
    <property type="project" value="TreeGrafter"/>
</dbReference>
<dbReference type="Pfam" id="PF07992">
    <property type="entry name" value="Pyr_redox_2"/>
    <property type="match status" value="1"/>
</dbReference>
<dbReference type="PRINTS" id="PR00469">
    <property type="entry name" value="PNDRDTASEII"/>
</dbReference>
<proteinExistence type="inferred from homology"/>
<evidence type="ECO:0000256" key="3">
    <source>
        <dbReference type="ARBA" id="ARBA00022827"/>
    </source>
</evidence>
<organism evidence="6 7">
    <name type="scientific">Botryobasidium botryosum (strain FD-172 SS1)</name>
    <dbReference type="NCBI Taxonomy" id="930990"/>
    <lineage>
        <taxon>Eukaryota</taxon>
        <taxon>Fungi</taxon>
        <taxon>Dikarya</taxon>
        <taxon>Basidiomycota</taxon>
        <taxon>Agaricomycotina</taxon>
        <taxon>Agaricomycetes</taxon>
        <taxon>Cantharellales</taxon>
        <taxon>Botryobasidiaceae</taxon>
        <taxon>Botryobasidium</taxon>
    </lineage>
</organism>
<dbReference type="GO" id="GO:0004174">
    <property type="term" value="F:electron-transferring-flavoprotein dehydrogenase activity"/>
    <property type="evidence" value="ECO:0007669"/>
    <property type="project" value="TreeGrafter"/>
</dbReference>
<dbReference type="PANTHER" id="PTHR43735">
    <property type="entry name" value="APOPTOSIS-INDUCING FACTOR 1"/>
    <property type="match status" value="1"/>
</dbReference>
<dbReference type="Gene3D" id="3.50.50.100">
    <property type="match status" value="1"/>
</dbReference>
<dbReference type="OrthoDB" id="202203at2759"/>
<dbReference type="STRING" id="930990.A0A067MEQ8"/>
<protein>
    <recommendedName>
        <fullName evidence="5">FAD/NAD(P)-binding domain-containing protein</fullName>
    </recommendedName>
</protein>
<dbReference type="PRINTS" id="PR00368">
    <property type="entry name" value="FADPNR"/>
</dbReference>
<evidence type="ECO:0000313" key="6">
    <source>
        <dbReference type="EMBL" id="KDQ14039.1"/>
    </source>
</evidence>
<keyword evidence="7" id="KW-1185">Reference proteome</keyword>
<gene>
    <name evidence="6" type="ORF">BOTBODRAFT_110675</name>
</gene>
<dbReference type="InterPro" id="IPR036188">
    <property type="entry name" value="FAD/NAD-bd_sf"/>
</dbReference>
<keyword evidence="2" id="KW-0285">Flavoprotein</keyword>
<dbReference type="Proteomes" id="UP000027195">
    <property type="component" value="Unassembled WGS sequence"/>
</dbReference>
<dbReference type="PANTHER" id="PTHR43735:SF3">
    <property type="entry name" value="FERROPTOSIS SUPPRESSOR PROTEIN 1"/>
    <property type="match status" value="1"/>
</dbReference>
<sequence>MAPKKNIVIVGGAGGAGLARALSPSLDASKHTLTLINDRAFYIHYPAMLRVNVTSDGHLEDRAWVPLDKIFAPGKVGKVKIGTVTKVVDGAVELESGETVPYDFLVLATGSKWEGFLDYPIDRSEAVKLVNSWRQKFANAGEVVIVGGGSVGIETAGEIADFYPSTTVHIVHAQPLLLNDTYPAKVRKAIASQLESKGVKLHLGDLVTEIPATESGTVVTKKGVRLSADLFIPARGPRPNTAYLKSFDPTILAESGGVKVHPTLQVPLANGKTNVFALGDIIEWNEQKMLFKTAAHTAVILPNLLSALNGGKPTKEYKTGAEPIIVTIGRKGGYGYLPFLWGISLGSWVSSTMKSKGLFIDKTRESFGY</sequence>
<evidence type="ECO:0000256" key="2">
    <source>
        <dbReference type="ARBA" id="ARBA00022630"/>
    </source>
</evidence>
<dbReference type="GO" id="GO:0005737">
    <property type="term" value="C:cytoplasm"/>
    <property type="evidence" value="ECO:0007669"/>
    <property type="project" value="TreeGrafter"/>
</dbReference>
<dbReference type="HOGENOM" id="CLU_019845_2_0_1"/>
<comment type="similarity">
    <text evidence="1">Belongs to the FAD-dependent oxidoreductase family.</text>
</comment>
<evidence type="ECO:0000256" key="1">
    <source>
        <dbReference type="ARBA" id="ARBA00006442"/>
    </source>
</evidence>
<accession>A0A067MEQ8</accession>
<keyword evidence="4" id="KW-0560">Oxidoreductase</keyword>
<dbReference type="InterPro" id="IPR023753">
    <property type="entry name" value="FAD/NAD-binding_dom"/>
</dbReference>
<dbReference type="AlphaFoldDB" id="A0A067MEQ8"/>
<dbReference type="EMBL" id="KL198040">
    <property type="protein sequence ID" value="KDQ14039.1"/>
    <property type="molecule type" value="Genomic_DNA"/>
</dbReference>
<dbReference type="SUPFAM" id="SSF51905">
    <property type="entry name" value="FAD/NAD(P)-binding domain"/>
    <property type="match status" value="1"/>
</dbReference>
<evidence type="ECO:0000259" key="5">
    <source>
        <dbReference type="Pfam" id="PF07992"/>
    </source>
</evidence>
<reference evidence="7" key="1">
    <citation type="journal article" date="2014" name="Proc. Natl. Acad. Sci. U.S.A.">
        <title>Extensive sampling of basidiomycete genomes demonstrates inadequacy of the white-rot/brown-rot paradigm for wood decay fungi.</title>
        <authorList>
            <person name="Riley R."/>
            <person name="Salamov A.A."/>
            <person name="Brown D.W."/>
            <person name="Nagy L.G."/>
            <person name="Floudas D."/>
            <person name="Held B.W."/>
            <person name="Levasseur A."/>
            <person name="Lombard V."/>
            <person name="Morin E."/>
            <person name="Otillar R."/>
            <person name="Lindquist E.A."/>
            <person name="Sun H."/>
            <person name="LaButti K.M."/>
            <person name="Schmutz J."/>
            <person name="Jabbour D."/>
            <person name="Luo H."/>
            <person name="Baker S.E."/>
            <person name="Pisabarro A.G."/>
            <person name="Walton J.D."/>
            <person name="Blanchette R.A."/>
            <person name="Henrissat B."/>
            <person name="Martin F."/>
            <person name="Cullen D."/>
            <person name="Hibbett D.S."/>
            <person name="Grigoriev I.V."/>
        </authorList>
    </citation>
    <scope>NUCLEOTIDE SEQUENCE [LARGE SCALE GENOMIC DNA]</scope>
    <source>
        <strain evidence="7">FD-172 SS1</strain>
    </source>
</reference>